<proteinExistence type="predicted"/>
<dbReference type="Gene3D" id="1.10.10.10">
    <property type="entry name" value="Winged helix-like DNA-binding domain superfamily/Winged helix DNA-binding domain"/>
    <property type="match status" value="1"/>
</dbReference>
<protein>
    <submittedName>
        <fullName evidence="5">MarR family transcriptional regulator</fullName>
    </submittedName>
</protein>
<evidence type="ECO:0000313" key="6">
    <source>
        <dbReference type="Proteomes" id="UP000663452"/>
    </source>
</evidence>
<evidence type="ECO:0000313" key="5">
    <source>
        <dbReference type="EMBL" id="QSF46638.1"/>
    </source>
</evidence>
<organism evidence="5 6">
    <name type="scientific">Paenibacillus tianjinensis</name>
    <dbReference type="NCBI Taxonomy" id="2810347"/>
    <lineage>
        <taxon>Bacteria</taxon>
        <taxon>Bacillati</taxon>
        <taxon>Bacillota</taxon>
        <taxon>Bacilli</taxon>
        <taxon>Bacillales</taxon>
        <taxon>Paenibacillaceae</taxon>
        <taxon>Paenibacillus</taxon>
    </lineage>
</organism>
<dbReference type="PROSITE" id="PS50995">
    <property type="entry name" value="HTH_MARR_2"/>
    <property type="match status" value="1"/>
</dbReference>
<reference evidence="5 6" key="1">
    <citation type="submission" date="2021-02" db="EMBL/GenBank/DDBJ databases">
        <title>Paenibacillus tianjinensis sp. nov.</title>
        <authorList>
            <person name="Liu H."/>
        </authorList>
    </citation>
    <scope>NUCLEOTIDE SEQUENCE [LARGE SCALE GENOMIC DNA]</scope>
    <source>
        <strain evidence="5 6">TB2019</strain>
    </source>
</reference>
<dbReference type="InterPro" id="IPR000835">
    <property type="entry name" value="HTH_MarR-typ"/>
</dbReference>
<dbReference type="PRINTS" id="PR00598">
    <property type="entry name" value="HTHMARR"/>
</dbReference>
<keyword evidence="6" id="KW-1185">Reference proteome</keyword>
<dbReference type="EMBL" id="CP070969">
    <property type="protein sequence ID" value="QSF46638.1"/>
    <property type="molecule type" value="Genomic_DNA"/>
</dbReference>
<evidence type="ECO:0000259" key="4">
    <source>
        <dbReference type="PROSITE" id="PS50995"/>
    </source>
</evidence>
<dbReference type="SMART" id="SM00347">
    <property type="entry name" value="HTH_MARR"/>
    <property type="match status" value="1"/>
</dbReference>
<sequence length="149" mass="17684">MSKHPSEKLAVIFYRVNRNYQYLMALHLKPFHITPEQWNVLKHLQEQDGLTQKDLTYMADKDKTTVTRIIENLVERGAVTKSVNSEDRRSYRIYLTDTGKEIIRQVQPIPDRLNREVCRGMPVEQIIQLKQTLDLLQEQIRFEIEQFNG</sequence>
<keyword evidence="1" id="KW-0805">Transcription regulation</keyword>
<dbReference type="RefSeq" id="WP_206104105.1">
    <property type="nucleotide sequence ID" value="NZ_CP070969.1"/>
</dbReference>
<evidence type="ECO:0000256" key="2">
    <source>
        <dbReference type="ARBA" id="ARBA00023125"/>
    </source>
</evidence>
<accession>A0ABX7LH12</accession>
<name>A0ABX7LH12_9BACL</name>
<dbReference type="InterPro" id="IPR036390">
    <property type="entry name" value="WH_DNA-bd_sf"/>
</dbReference>
<evidence type="ECO:0000256" key="1">
    <source>
        <dbReference type="ARBA" id="ARBA00023015"/>
    </source>
</evidence>
<dbReference type="Proteomes" id="UP000663452">
    <property type="component" value="Chromosome"/>
</dbReference>
<dbReference type="SUPFAM" id="SSF46785">
    <property type="entry name" value="Winged helix' DNA-binding domain"/>
    <property type="match status" value="1"/>
</dbReference>
<dbReference type="PANTHER" id="PTHR42756:SF1">
    <property type="entry name" value="TRANSCRIPTIONAL REPRESSOR OF EMRAB OPERON"/>
    <property type="match status" value="1"/>
</dbReference>
<dbReference type="InterPro" id="IPR023187">
    <property type="entry name" value="Tscrpt_reg_MarR-type_CS"/>
</dbReference>
<keyword evidence="2" id="KW-0238">DNA-binding</keyword>
<dbReference type="Pfam" id="PF01047">
    <property type="entry name" value="MarR"/>
    <property type="match status" value="1"/>
</dbReference>
<dbReference type="InterPro" id="IPR036388">
    <property type="entry name" value="WH-like_DNA-bd_sf"/>
</dbReference>
<dbReference type="PANTHER" id="PTHR42756">
    <property type="entry name" value="TRANSCRIPTIONAL REGULATOR, MARR"/>
    <property type="match status" value="1"/>
</dbReference>
<keyword evidence="3" id="KW-0804">Transcription</keyword>
<dbReference type="PROSITE" id="PS01117">
    <property type="entry name" value="HTH_MARR_1"/>
    <property type="match status" value="1"/>
</dbReference>
<evidence type="ECO:0000256" key="3">
    <source>
        <dbReference type="ARBA" id="ARBA00023163"/>
    </source>
</evidence>
<gene>
    <name evidence="5" type="ORF">JRJ22_08750</name>
</gene>
<feature type="domain" description="HTH marR-type" evidence="4">
    <location>
        <begin position="6"/>
        <end position="138"/>
    </location>
</feature>